<dbReference type="PANTHER" id="PTHR11361">
    <property type="entry name" value="DNA MISMATCH REPAIR PROTEIN MUTS FAMILY MEMBER"/>
    <property type="match status" value="1"/>
</dbReference>
<dbReference type="EMBL" id="JACOOO010000017">
    <property type="protein sequence ID" value="MBC5629302.1"/>
    <property type="molecule type" value="Genomic_DNA"/>
</dbReference>
<dbReference type="InterPro" id="IPR016151">
    <property type="entry name" value="DNA_mismatch_repair_MutS_N"/>
</dbReference>
<evidence type="ECO:0000313" key="4">
    <source>
        <dbReference type="EMBL" id="MBC5629302.1"/>
    </source>
</evidence>
<dbReference type="Pfam" id="PF05192">
    <property type="entry name" value="MutS_III"/>
    <property type="match status" value="1"/>
</dbReference>
<name>A0ABR7DD76_9CLOT</name>
<dbReference type="InterPro" id="IPR045076">
    <property type="entry name" value="MutS"/>
</dbReference>
<gene>
    <name evidence="4" type="ORF">H8S20_10390</name>
</gene>
<dbReference type="Gene3D" id="3.30.420.110">
    <property type="entry name" value="MutS, connector domain"/>
    <property type="match status" value="1"/>
</dbReference>
<dbReference type="Proteomes" id="UP000596929">
    <property type="component" value="Unassembled WGS sequence"/>
</dbReference>
<feature type="domain" description="DNA mismatch repair protein MutS-like N-terminal" evidence="1">
    <location>
        <begin position="4"/>
        <end position="115"/>
    </location>
</feature>
<evidence type="ECO:0000259" key="3">
    <source>
        <dbReference type="Pfam" id="PF05192"/>
    </source>
</evidence>
<dbReference type="InterPro" id="IPR036187">
    <property type="entry name" value="DNA_mismatch_repair_MutS_sf"/>
</dbReference>
<feature type="domain" description="DNA mismatch repair protein MutS connector" evidence="2">
    <location>
        <begin position="125"/>
        <end position="248"/>
    </location>
</feature>
<proteinExistence type="predicted"/>
<keyword evidence="5" id="KW-1185">Reference proteome</keyword>
<dbReference type="SUPFAM" id="SSF53150">
    <property type="entry name" value="DNA repair protein MutS, domain II"/>
    <property type="match status" value="1"/>
</dbReference>
<dbReference type="Pfam" id="PF05188">
    <property type="entry name" value="MutS_II"/>
    <property type="match status" value="1"/>
</dbReference>
<feature type="non-terminal residue" evidence="4">
    <location>
        <position position="335"/>
    </location>
</feature>
<protein>
    <submittedName>
        <fullName evidence="4">DNA mismatch repair protein MutS</fullName>
    </submittedName>
</protein>
<evidence type="ECO:0000259" key="2">
    <source>
        <dbReference type="Pfam" id="PF05188"/>
    </source>
</evidence>
<dbReference type="InterPro" id="IPR007860">
    <property type="entry name" value="DNA_mmatch_repair_MutS_con_dom"/>
</dbReference>
<evidence type="ECO:0000259" key="1">
    <source>
        <dbReference type="Pfam" id="PF01624"/>
    </source>
</evidence>
<dbReference type="SUPFAM" id="SSF48334">
    <property type="entry name" value="DNA repair protein MutS, domain III"/>
    <property type="match status" value="1"/>
</dbReference>
<dbReference type="InterPro" id="IPR007696">
    <property type="entry name" value="DNA_mismatch_repair_MutS_core"/>
</dbReference>
<sequence>MTLTPMMRQYMEVKDRYTDCILFFRLGDFYEMFFEDAKTASRELELVLTGRDCGLEERAPMCGIPFHASAAYISRLVSKGYKVAICEQVEDPSVAKGIVKRDVVKVVTPGTFIDGNGDNDYKNLYMMSIYENNGLYGIAISDISTGEFKTTYFSDSIDNLLGEISRFSPKEIIVDSTLSENIIIRIQETLPVLITKKDYSKFYCTDEELKKQFINIDLYSININSKIAVSVLLKYIFDTQKISLSNIDILEQYNIIDFMTIDSNSRRNLELTESLKEKSKKGSLIWVLDKTSTSMGGRTLRSFIEQPLINKSQIENRSSAVEELYNNMFFNEELR</sequence>
<accession>A0ABR7DD76</accession>
<comment type="caution">
    <text evidence="4">The sequence shown here is derived from an EMBL/GenBank/DDBJ whole genome shotgun (WGS) entry which is preliminary data.</text>
</comment>
<dbReference type="Pfam" id="PF01624">
    <property type="entry name" value="MutS_I"/>
    <property type="match status" value="1"/>
</dbReference>
<dbReference type="Gene3D" id="1.10.1420.10">
    <property type="match status" value="1"/>
</dbReference>
<reference evidence="4 5" key="1">
    <citation type="submission" date="2020-08" db="EMBL/GenBank/DDBJ databases">
        <title>Genome public.</title>
        <authorList>
            <person name="Liu C."/>
            <person name="Sun Q."/>
        </authorList>
    </citation>
    <scope>NUCLEOTIDE SEQUENCE [LARGE SCALE GENOMIC DNA]</scope>
    <source>
        <strain evidence="4 5">NSJ-6</strain>
    </source>
</reference>
<organism evidence="4 5">
    <name type="scientific">Clostridium hominis</name>
    <dbReference type="NCBI Taxonomy" id="2763036"/>
    <lineage>
        <taxon>Bacteria</taxon>
        <taxon>Bacillati</taxon>
        <taxon>Bacillota</taxon>
        <taxon>Clostridia</taxon>
        <taxon>Eubacteriales</taxon>
        <taxon>Clostridiaceae</taxon>
        <taxon>Clostridium</taxon>
    </lineage>
</organism>
<evidence type="ECO:0000313" key="5">
    <source>
        <dbReference type="Proteomes" id="UP000596929"/>
    </source>
</evidence>
<dbReference type="InterPro" id="IPR007695">
    <property type="entry name" value="DNA_mismatch_repair_MutS-lik_N"/>
</dbReference>
<feature type="domain" description="DNA mismatch repair protein MutS core" evidence="3">
    <location>
        <begin position="264"/>
        <end position="335"/>
    </location>
</feature>
<dbReference type="SUPFAM" id="SSF55271">
    <property type="entry name" value="DNA repair protein MutS, domain I"/>
    <property type="match status" value="1"/>
</dbReference>
<dbReference type="InterPro" id="IPR036678">
    <property type="entry name" value="MutS_con_dom_sf"/>
</dbReference>
<dbReference type="Gene3D" id="3.40.1170.10">
    <property type="entry name" value="DNA repair protein MutS, domain I"/>
    <property type="match status" value="1"/>
</dbReference>
<dbReference type="PANTHER" id="PTHR11361:SF34">
    <property type="entry name" value="DNA MISMATCH REPAIR PROTEIN MSH1, MITOCHONDRIAL"/>
    <property type="match status" value="1"/>
</dbReference>